<gene>
    <name evidence="1" type="ORF">ICHGDBFH_00032</name>
</gene>
<evidence type="ECO:0000313" key="1">
    <source>
        <dbReference type="EMBL" id="QNO49377.1"/>
    </source>
</evidence>
<dbReference type="AlphaFoldDB" id="A0A7G9YMZ3"/>
<organism evidence="1">
    <name type="scientific">Candidatus Methanogaster sp. ANME-2c ERB4</name>
    <dbReference type="NCBI Taxonomy" id="2759911"/>
    <lineage>
        <taxon>Archaea</taxon>
        <taxon>Methanobacteriati</taxon>
        <taxon>Methanobacteriota</taxon>
        <taxon>Stenosarchaea group</taxon>
        <taxon>Methanomicrobia</taxon>
        <taxon>Methanosarcinales</taxon>
        <taxon>ANME-2 cluster</taxon>
        <taxon>Candidatus Methanogasteraceae</taxon>
        <taxon>Candidatus Methanogaster</taxon>
    </lineage>
</organism>
<dbReference type="EMBL" id="MT631378">
    <property type="protein sequence ID" value="QNO49377.1"/>
    <property type="molecule type" value="Genomic_DNA"/>
</dbReference>
<accession>A0A7G9YMZ3</accession>
<proteinExistence type="predicted"/>
<reference evidence="1" key="1">
    <citation type="submission" date="2020-06" db="EMBL/GenBank/DDBJ databases">
        <title>Unique genomic features of the anaerobic methanotrophic archaea.</title>
        <authorList>
            <person name="Chadwick G.L."/>
            <person name="Skennerton C.T."/>
            <person name="Laso-Perez R."/>
            <person name="Leu A.O."/>
            <person name="Speth D.R."/>
            <person name="Yu H."/>
            <person name="Morgan-Lang C."/>
            <person name="Hatzenpichler R."/>
            <person name="Goudeau D."/>
            <person name="Malmstrom R."/>
            <person name="Brazelton W.J."/>
            <person name="Woyke T."/>
            <person name="Hallam S.J."/>
            <person name="Tyson G.W."/>
            <person name="Wegener G."/>
            <person name="Boetius A."/>
            <person name="Orphan V."/>
        </authorList>
    </citation>
    <scope>NUCLEOTIDE SEQUENCE</scope>
</reference>
<name>A0A7G9YMZ3_9EURY</name>
<dbReference type="PROSITE" id="PS51257">
    <property type="entry name" value="PROKAR_LIPOPROTEIN"/>
    <property type="match status" value="1"/>
</dbReference>
<protein>
    <submittedName>
        <fullName evidence="1">Uncharacterized protein</fullName>
    </submittedName>
</protein>
<sequence length="199" mass="21403">MKAIKIIMIILLAVAACACIVPEEPEIPIPTPTQTPPTPQGIADAIPSENLPGTFKLIAVIDENTTGSMNITEDALSMIAGNLSVGAIKAVQGIYDFEAKTYSVSVTVIECTDSVNAANAVENYKNQPDFENPPSRTVSRFGAARFNGHEATEVRRKPPLGSDDIRYGYIWSNDNHVFIVEPGTDDKQASMELAAMTGY</sequence>